<evidence type="ECO:0000256" key="13">
    <source>
        <dbReference type="ARBA" id="ARBA00023075"/>
    </source>
</evidence>
<keyword evidence="11 17" id="KW-1133">Transmembrane helix</keyword>
<evidence type="ECO:0000256" key="5">
    <source>
        <dbReference type="ARBA" id="ARBA00022448"/>
    </source>
</evidence>
<dbReference type="InterPro" id="IPR010933">
    <property type="entry name" value="NADH_DH_su2_C"/>
</dbReference>
<feature type="transmembrane region" description="Helical" evidence="17">
    <location>
        <begin position="198"/>
        <end position="217"/>
    </location>
</feature>
<evidence type="ECO:0000256" key="14">
    <source>
        <dbReference type="ARBA" id="ARBA00023128"/>
    </source>
</evidence>
<feature type="transmembrane region" description="Helical" evidence="17">
    <location>
        <begin position="271"/>
        <end position="292"/>
    </location>
</feature>
<keyword evidence="6 17" id="KW-0679">Respiratory chain</keyword>
<dbReference type="PRINTS" id="PR01436">
    <property type="entry name" value="NADHDHGNASE2"/>
</dbReference>
<dbReference type="EC" id="7.1.1.2" evidence="3 17"/>
<comment type="function">
    <text evidence="17">Core subunit of the mitochondrial membrane respiratory chain NADH dehydrogenase (Complex I) which catalyzes electron transfer from NADH through the respiratory chain, using ubiquinone as an electron acceptor. Essential for the catalytic activity and assembly of complex I.</text>
</comment>
<evidence type="ECO:0000259" key="19">
    <source>
        <dbReference type="Pfam" id="PF06444"/>
    </source>
</evidence>
<keyword evidence="15 17" id="KW-0472">Membrane</keyword>
<dbReference type="PANTHER" id="PTHR46552">
    <property type="entry name" value="NADH-UBIQUINONE OXIDOREDUCTASE CHAIN 2"/>
    <property type="match status" value="1"/>
</dbReference>
<evidence type="ECO:0000256" key="17">
    <source>
        <dbReference type="RuleBase" id="RU003403"/>
    </source>
</evidence>
<dbReference type="AlphaFoldDB" id="A0A7S6RBK2"/>
<keyword evidence="7 17" id="KW-0812">Transmembrane</keyword>
<evidence type="ECO:0000256" key="15">
    <source>
        <dbReference type="ARBA" id="ARBA00023136"/>
    </source>
</evidence>
<feature type="transmembrane region" description="Helical" evidence="17">
    <location>
        <begin position="28"/>
        <end position="45"/>
    </location>
</feature>
<keyword evidence="8 17" id="KW-0999">Mitochondrion inner membrane</keyword>
<protein>
    <recommendedName>
        <fullName evidence="4 17">NADH-ubiquinone oxidoreductase chain 2</fullName>
        <ecNumber evidence="3 17">7.1.1.2</ecNumber>
    </recommendedName>
</protein>
<dbReference type="InterPro" id="IPR001750">
    <property type="entry name" value="ND/Mrp_TM"/>
</dbReference>
<dbReference type="GO" id="GO:0005743">
    <property type="term" value="C:mitochondrial inner membrane"/>
    <property type="evidence" value="ECO:0007669"/>
    <property type="project" value="UniProtKB-SubCell"/>
</dbReference>
<evidence type="ECO:0000256" key="4">
    <source>
        <dbReference type="ARBA" id="ARBA00021008"/>
    </source>
</evidence>
<geneLocation type="mitochondrion" evidence="20"/>
<gene>
    <name evidence="20" type="primary">ND2</name>
</gene>
<evidence type="ECO:0000256" key="16">
    <source>
        <dbReference type="ARBA" id="ARBA00049551"/>
    </source>
</evidence>
<comment type="subcellular location">
    <subcellularLocation>
        <location evidence="1 17">Mitochondrion inner membrane</location>
        <topology evidence="1 17">Multi-pass membrane protein</topology>
    </subcellularLocation>
</comment>
<dbReference type="Pfam" id="PF06444">
    <property type="entry name" value="NADH_dehy_S2_C"/>
    <property type="match status" value="1"/>
</dbReference>
<dbReference type="InterPro" id="IPR003917">
    <property type="entry name" value="NADH_UbQ_OxRdtase_chain2"/>
</dbReference>
<evidence type="ECO:0000256" key="6">
    <source>
        <dbReference type="ARBA" id="ARBA00022660"/>
    </source>
</evidence>
<evidence type="ECO:0000256" key="9">
    <source>
        <dbReference type="ARBA" id="ARBA00022967"/>
    </source>
</evidence>
<proteinExistence type="inferred from homology"/>
<reference evidence="20" key="1">
    <citation type="journal article" date="2020" name="Zootaxa">
        <title>A revision of the Dwarf Geckos, genus Lygodactylus (Squamata: Gekkonidae), from Angola, with the description of three new species.</title>
        <authorList>
            <person name="Marques M.P."/>
            <person name="Ceriaco L.M.P."/>
            <person name="Buehler M.D."/>
            <person name="Bandeira S.A."/>
            <person name="Janota J.M."/>
            <person name="Bauer A.M."/>
        </authorList>
    </citation>
    <scope>NUCLEOTIDE SEQUENCE</scope>
</reference>
<feature type="domain" description="NADH:quinone oxidoreductase/Mrp antiporter transmembrane" evidence="18">
    <location>
        <begin position="23"/>
        <end position="281"/>
    </location>
</feature>
<feature type="domain" description="NADH dehydrogenase subunit 2 C-terminal" evidence="19">
    <location>
        <begin position="288"/>
        <end position="339"/>
    </location>
</feature>
<evidence type="ECO:0000259" key="18">
    <source>
        <dbReference type="Pfam" id="PF00361"/>
    </source>
</evidence>
<feature type="transmembrane region" description="Helical" evidence="17">
    <location>
        <begin position="150"/>
        <end position="168"/>
    </location>
</feature>
<evidence type="ECO:0000256" key="2">
    <source>
        <dbReference type="ARBA" id="ARBA00007012"/>
    </source>
</evidence>
<dbReference type="GO" id="GO:0006120">
    <property type="term" value="P:mitochondrial electron transport, NADH to ubiquinone"/>
    <property type="evidence" value="ECO:0007669"/>
    <property type="project" value="InterPro"/>
</dbReference>
<evidence type="ECO:0000256" key="10">
    <source>
        <dbReference type="ARBA" id="ARBA00022982"/>
    </source>
</evidence>
<evidence type="ECO:0000256" key="11">
    <source>
        <dbReference type="ARBA" id="ARBA00022989"/>
    </source>
</evidence>
<feature type="transmembrane region" description="Helical" evidence="17">
    <location>
        <begin position="96"/>
        <end position="114"/>
    </location>
</feature>
<feature type="transmembrane region" description="Helical" evidence="17">
    <location>
        <begin position="238"/>
        <end position="259"/>
    </location>
</feature>
<evidence type="ECO:0000256" key="12">
    <source>
        <dbReference type="ARBA" id="ARBA00023027"/>
    </source>
</evidence>
<keyword evidence="14 17" id="KW-0496">Mitochondrion</keyword>
<dbReference type="PANTHER" id="PTHR46552:SF1">
    <property type="entry name" value="NADH-UBIQUINONE OXIDOREDUCTASE CHAIN 2"/>
    <property type="match status" value="1"/>
</dbReference>
<keyword evidence="5" id="KW-0813">Transport</keyword>
<dbReference type="GO" id="GO:0008137">
    <property type="term" value="F:NADH dehydrogenase (ubiquinone) activity"/>
    <property type="evidence" value="ECO:0007669"/>
    <property type="project" value="UniProtKB-EC"/>
</dbReference>
<dbReference type="EMBL" id="MT874548">
    <property type="protein sequence ID" value="QOV08519.1"/>
    <property type="molecule type" value="Genomic_DNA"/>
</dbReference>
<accession>A0A7S6RBK2</accession>
<sequence length="344" mass="37981">MSPMTWTIMITSLLTSTAIVMSSHHWLLVWIGLELNTLSIMPMIIKSHHPRATEAATKYFLVQTAAAALILFAGTLNTWKTGQWTFTYTPSPNTTMIMLATMLKLGLAPVHFWYPDVLQGSTLLMALTISTWQKIAPLTILYMISQTPSTTMLTMGLTSALVGGWGGLNQTQMRKLLAFSSIAHMGWLLTALTLNPKLATLTLIIYIFTTTTTFLILSPTTMTTTMDLSSAHSSHPTLTMTLMLLVLSLGGLPPLTGFMPKWLILNELVSHNLVLLATLLALASLPSLYFYLRITFVTMLMAPPNSTTTELKWRFKLTPSRTLMMTAPLATLMLPLAPPLIYTL</sequence>
<evidence type="ECO:0000256" key="1">
    <source>
        <dbReference type="ARBA" id="ARBA00004448"/>
    </source>
</evidence>
<feature type="transmembrane region" description="Helical" evidence="17">
    <location>
        <begin position="175"/>
        <end position="192"/>
    </location>
</feature>
<keyword evidence="13 17" id="KW-0830">Ubiquinone</keyword>
<comment type="similarity">
    <text evidence="2 17">Belongs to the complex I subunit 2 family.</text>
</comment>
<evidence type="ECO:0000256" key="7">
    <source>
        <dbReference type="ARBA" id="ARBA00022692"/>
    </source>
</evidence>
<evidence type="ECO:0000313" key="20">
    <source>
        <dbReference type="EMBL" id="QOV08519.1"/>
    </source>
</evidence>
<comment type="catalytic activity">
    <reaction evidence="16 17">
        <text>a ubiquinone + NADH + 5 H(+)(in) = a ubiquinol + NAD(+) + 4 H(+)(out)</text>
        <dbReference type="Rhea" id="RHEA:29091"/>
        <dbReference type="Rhea" id="RHEA-COMP:9565"/>
        <dbReference type="Rhea" id="RHEA-COMP:9566"/>
        <dbReference type="ChEBI" id="CHEBI:15378"/>
        <dbReference type="ChEBI" id="CHEBI:16389"/>
        <dbReference type="ChEBI" id="CHEBI:17976"/>
        <dbReference type="ChEBI" id="CHEBI:57540"/>
        <dbReference type="ChEBI" id="CHEBI:57945"/>
        <dbReference type="EC" id="7.1.1.2"/>
    </reaction>
</comment>
<evidence type="ECO:0000256" key="8">
    <source>
        <dbReference type="ARBA" id="ARBA00022792"/>
    </source>
</evidence>
<keyword evidence="10 17" id="KW-0249">Electron transport</keyword>
<dbReference type="Pfam" id="PF00361">
    <property type="entry name" value="Proton_antipo_M"/>
    <property type="match status" value="1"/>
</dbReference>
<organism evidence="20">
    <name type="scientific">Lygodactylus capensis</name>
    <name type="common">Cape dwarf gecko</name>
    <dbReference type="NCBI Taxonomy" id="301843"/>
    <lineage>
        <taxon>Eukaryota</taxon>
        <taxon>Metazoa</taxon>
        <taxon>Chordata</taxon>
        <taxon>Craniata</taxon>
        <taxon>Vertebrata</taxon>
        <taxon>Euteleostomi</taxon>
        <taxon>Lepidosauria</taxon>
        <taxon>Squamata</taxon>
        <taxon>Bifurcata</taxon>
        <taxon>Gekkota</taxon>
        <taxon>Gekkonidae</taxon>
        <taxon>Gekkoninae</taxon>
        <taxon>Lygodactylus</taxon>
    </lineage>
</organism>
<dbReference type="InterPro" id="IPR050175">
    <property type="entry name" value="Complex_I_Subunit_2"/>
</dbReference>
<evidence type="ECO:0000256" key="3">
    <source>
        <dbReference type="ARBA" id="ARBA00012944"/>
    </source>
</evidence>
<keyword evidence="9 17" id="KW-1278">Translocase</keyword>
<keyword evidence="12 17" id="KW-0520">NAD</keyword>
<name>A0A7S6RBK2_9SAUR</name>
<feature type="transmembrane region" description="Helical" evidence="17">
    <location>
        <begin position="57"/>
        <end position="76"/>
    </location>
</feature>